<evidence type="ECO:0000256" key="6">
    <source>
        <dbReference type="ARBA" id="ARBA00022737"/>
    </source>
</evidence>
<dbReference type="FunFam" id="1.25.40.470:FF:000002">
    <property type="entry name" value="Coatomer subunit alpha"/>
    <property type="match status" value="1"/>
</dbReference>
<dbReference type="GO" id="GO:0006891">
    <property type="term" value="P:intra-Golgi vesicle-mediated transport"/>
    <property type="evidence" value="ECO:0007669"/>
    <property type="project" value="TreeGrafter"/>
</dbReference>
<evidence type="ECO:0000256" key="1">
    <source>
        <dbReference type="ARBA" id="ARBA00004255"/>
    </source>
</evidence>
<keyword evidence="11" id="KW-0968">Cytoplasmic vesicle</keyword>
<evidence type="ECO:0000256" key="8">
    <source>
        <dbReference type="ARBA" id="ARBA00022927"/>
    </source>
</evidence>
<dbReference type="GO" id="GO:0005198">
    <property type="term" value="F:structural molecule activity"/>
    <property type="evidence" value="ECO:0007669"/>
    <property type="project" value="InterPro"/>
</dbReference>
<dbReference type="SMART" id="SM00320">
    <property type="entry name" value="WD40"/>
    <property type="match status" value="7"/>
</dbReference>
<comment type="caution">
    <text evidence="21">The sequence shown here is derived from an EMBL/GenBank/DDBJ whole genome shotgun (WGS) entry which is preliminary data.</text>
</comment>
<dbReference type="AlphaFoldDB" id="A0AA39FHZ1"/>
<evidence type="ECO:0000256" key="15">
    <source>
        <dbReference type="ARBA" id="ARBA00073979"/>
    </source>
</evidence>
<dbReference type="InterPro" id="IPR006692">
    <property type="entry name" value="Beta-prop_COPA/B_2nd"/>
</dbReference>
<dbReference type="GO" id="GO:0006886">
    <property type="term" value="P:intracellular protein transport"/>
    <property type="evidence" value="ECO:0007669"/>
    <property type="project" value="UniProtKB-UniRule"/>
</dbReference>
<keyword evidence="10 16" id="KW-0472">Membrane</keyword>
<gene>
    <name evidence="21" type="ORF">PV328_010547</name>
</gene>
<dbReference type="Proteomes" id="UP001168990">
    <property type="component" value="Unassembled WGS sequence"/>
</dbReference>
<evidence type="ECO:0000313" key="22">
    <source>
        <dbReference type="Proteomes" id="UP001168990"/>
    </source>
</evidence>
<dbReference type="InterPro" id="IPR016391">
    <property type="entry name" value="Coatomer_asu"/>
</dbReference>
<dbReference type="FunFam" id="2.130.10.10:FF:000010">
    <property type="entry name" value="Coatomer subunit alpha"/>
    <property type="match status" value="1"/>
</dbReference>
<keyword evidence="22" id="KW-1185">Reference proteome</keyword>
<dbReference type="Pfam" id="PF00400">
    <property type="entry name" value="WD40"/>
    <property type="match status" value="6"/>
</dbReference>
<dbReference type="InterPro" id="IPR047312">
    <property type="entry name" value="Coatomer_alpha_WD-assoc_reg"/>
</dbReference>
<dbReference type="Pfam" id="PF06957">
    <property type="entry name" value="COPI_C"/>
    <property type="match status" value="1"/>
</dbReference>
<comment type="subunit">
    <text evidence="14">Oligomeric complex that consists of at least the alpha, beta, beta', gamma, delta, epsilon and zeta subunits. Interacts with SCYL1. Interacts with JAGN1. Interacts with TMEM41B. Interacts with SVEP1. Probably interacts with PEX11A.</text>
</comment>
<evidence type="ECO:0000256" key="5">
    <source>
        <dbReference type="ARBA" id="ARBA00022574"/>
    </source>
</evidence>
<reference evidence="21" key="2">
    <citation type="submission" date="2023-03" db="EMBL/GenBank/DDBJ databases">
        <authorList>
            <person name="Inwood S.N."/>
            <person name="Skelly J.G."/>
            <person name="Guhlin J."/>
            <person name="Harrop T.W.R."/>
            <person name="Goldson S.G."/>
            <person name="Dearden P.K."/>
        </authorList>
    </citation>
    <scope>NUCLEOTIDE SEQUENCE</scope>
    <source>
        <strain evidence="21">Irish</strain>
        <tissue evidence="21">Whole body</tissue>
    </source>
</reference>
<keyword evidence="7 16" id="KW-0931">ER-Golgi transport</keyword>
<evidence type="ECO:0000256" key="7">
    <source>
        <dbReference type="ARBA" id="ARBA00022892"/>
    </source>
</evidence>
<dbReference type="Pfam" id="PF23953">
    <property type="entry name" value="TPR_COPA_B"/>
    <property type="match status" value="1"/>
</dbReference>
<dbReference type="PROSITE" id="PS50082">
    <property type="entry name" value="WD_REPEATS_2"/>
    <property type="match status" value="5"/>
</dbReference>
<dbReference type="GO" id="GO:0000139">
    <property type="term" value="C:Golgi membrane"/>
    <property type="evidence" value="ECO:0007669"/>
    <property type="project" value="UniProtKB-SubCell"/>
</dbReference>
<dbReference type="PIRSF" id="PIRSF003354">
    <property type="entry name" value="Coatomer_alpha_subunit"/>
    <property type="match status" value="1"/>
</dbReference>
<keyword evidence="9 16" id="KW-0333">Golgi apparatus</keyword>
<organism evidence="21 22">
    <name type="scientific">Microctonus aethiopoides</name>
    <dbReference type="NCBI Taxonomy" id="144406"/>
    <lineage>
        <taxon>Eukaryota</taxon>
        <taxon>Metazoa</taxon>
        <taxon>Ecdysozoa</taxon>
        <taxon>Arthropoda</taxon>
        <taxon>Hexapoda</taxon>
        <taxon>Insecta</taxon>
        <taxon>Pterygota</taxon>
        <taxon>Neoptera</taxon>
        <taxon>Endopterygota</taxon>
        <taxon>Hymenoptera</taxon>
        <taxon>Apocrita</taxon>
        <taxon>Ichneumonoidea</taxon>
        <taxon>Braconidae</taxon>
        <taxon>Euphorinae</taxon>
        <taxon>Microctonus</taxon>
    </lineage>
</organism>
<dbReference type="GO" id="GO:0030126">
    <property type="term" value="C:COPI vesicle coat"/>
    <property type="evidence" value="ECO:0007669"/>
    <property type="project" value="UniProtKB-UniRule"/>
</dbReference>
<dbReference type="PANTHER" id="PTHR19876:SF1">
    <property type="entry name" value="COATOMER SUBUNIT ALPHA"/>
    <property type="match status" value="1"/>
</dbReference>
<evidence type="ECO:0000256" key="17">
    <source>
        <dbReference type="PROSITE-ProRule" id="PRU00221"/>
    </source>
</evidence>
<dbReference type="SUPFAM" id="SSF51004">
    <property type="entry name" value="C-terminal (heme d1) domain of cytochrome cd1-nitrite reductase"/>
    <property type="match status" value="1"/>
</dbReference>
<dbReference type="InterPro" id="IPR001680">
    <property type="entry name" value="WD40_rpt"/>
</dbReference>
<name>A0AA39FHZ1_9HYME</name>
<comment type="function">
    <text evidence="12">The coatomer is a cytosolic protein complex that binds to dilysine motifs and reversibly associates with Golgi non-clathrin-coated vesicles, which further mediate biosynthetic protein transport from the ER, via the Golgi up to the trans Golgi network. Coatomer complex is required for budding from Golgi membranes, and is essential for the retrograde Golgi-to-ER transport of dilysine-tagged proteins. In mammals, the coatomer can only be recruited by membranes associated to ADP-ribosylation factors (ARFs), which are small GTP-binding proteins; the complex also influences the Golgi structural integrity, as well as the processing, activity, and endocytic recycling of LDL receptors.</text>
</comment>
<feature type="domain" description="COPA/B second beta-propeller" evidence="18">
    <location>
        <begin position="344"/>
        <end position="583"/>
    </location>
</feature>
<keyword evidence="3 16" id="KW-0813">Transport</keyword>
<evidence type="ECO:0000256" key="11">
    <source>
        <dbReference type="ARBA" id="ARBA00023329"/>
    </source>
</evidence>
<evidence type="ECO:0000259" key="18">
    <source>
        <dbReference type="Pfam" id="PF04053"/>
    </source>
</evidence>
<feature type="repeat" description="WD" evidence="17">
    <location>
        <begin position="247"/>
        <end position="288"/>
    </location>
</feature>
<dbReference type="EMBL" id="JAQQBS010000004">
    <property type="protein sequence ID" value="KAK0169919.1"/>
    <property type="molecule type" value="Genomic_DNA"/>
</dbReference>
<dbReference type="Pfam" id="PF04053">
    <property type="entry name" value="B-prop_COPA_B_2nd"/>
    <property type="match status" value="1"/>
</dbReference>
<feature type="domain" description="Coatomer alpha subunit C-terminal" evidence="19">
    <location>
        <begin position="814"/>
        <end position="1219"/>
    </location>
</feature>
<feature type="domain" description="COPA/B TPR" evidence="20">
    <location>
        <begin position="624"/>
        <end position="761"/>
    </location>
</feature>
<dbReference type="CDD" id="cd22948">
    <property type="entry name" value="Coatomer_WDAD_alpha"/>
    <property type="match status" value="1"/>
</dbReference>
<feature type="repeat" description="WD" evidence="17">
    <location>
        <begin position="89"/>
        <end position="130"/>
    </location>
</feature>
<evidence type="ECO:0000256" key="2">
    <source>
        <dbReference type="ARBA" id="ARBA00004347"/>
    </source>
</evidence>
<proteinExistence type="predicted"/>
<reference evidence="21" key="1">
    <citation type="journal article" date="2023" name="bioRxiv">
        <title>Scaffold-level genome assemblies of two parasitoid biocontrol wasps reveal the parthenogenesis mechanism and an associated novel virus.</title>
        <authorList>
            <person name="Inwood S."/>
            <person name="Skelly J."/>
            <person name="Guhlin J."/>
            <person name="Harrop T."/>
            <person name="Goldson S."/>
            <person name="Dearden P."/>
        </authorList>
    </citation>
    <scope>NUCLEOTIDE SEQUENCE</scope>
    <source>
        <strain evidence="21">Irish</strain>
        <tissue evidence="21">Whole body</tissue>
    </source>
</reference>
<keyword evidence="6" id="KW-0677">Repeat</keyword>
<evidence type="ECO:0000256" key="16">
    <source>
        <dbReference type="PIRNR" id="PIRNR003354"/>
    </source>
</evidence>
<dbReference type="InterPro" id="IPR015943">
    <property type="entry name" value="WD40/YVTN_repeat-like_dom_sf"/>
</dbReference>
<dbReference type="GO" id="GO:0006888">
    <property type="term" value="P:endoplasmic reticulum to Golgi vesicle-mediated transport"/>
    <property type="evidence" value="ECO:0007669"/>
    <property type="project" value="InterPro"/>
</dbReference>
<dbReference type="CDD" id="cd00200">
    <property type="entry name" value="WD40"/>
    <property type="match status" value="1"/>
</dbReference>
<keyword evidence="4 16" id="KW-0963">Cytoplasm</keyword>
<comment type="function">
    <text evidence="13">Xenin stimulates exocrine pancreatic secretion. It inhibits pentagastrin-stimulated secretion of acid, to induce exocrine pancreatic secretion and to affect small and large intestinal motility. In the gut, xenin interacts with the neurotensin receptor.</text>
</comment>
<evidence type="ECO:0000256" key="9">
    <source>
        <dbReference type="ARBA" id="ARBA00023034"/>
    </source>
</evidence>
<evidence type="ECO:0000256" key="13">
    <source>
        <dbReference type="ARBA" id="ARBA00057585"/>
    </source>
</evidence>
<evidence type="ECO:0000259" key="20">
    <source>
        <dbReference type="Pfam" id="PF23953"/>
    </source>
</evidence>
<keyword evidence="5 17" id="KW-0853">WD repeat</keyword>
<dbReference type="PANTHER" id="PTHR19876">
    <property type="entry name" value="COATOMER"/>
    <property type="match status" value="1"/>
</dbReference>
<dbReference type="Gene3D" id="2.130.10.10">
    <property type="entry name" value="YVTN repeat-like/Quinoprotein amine dehydrogenase"/>
    <property type="match status" value="1"/>
</dbReference>
<dbReference type="InterPro" id="IPR050844">
    <property type="entry name" value="Coatomer_complex_subunit"/>
</dbReference>
<dbReference type="PRINTS" id="PR00320">
    <property type="entry name" value="GPROTEINBRPT"/>
</dbReference>
<feature type="repeat" description="WD" evidence="17">
    <location>
        <begin position="47"/>
        <end position="88"/>
    </location>
</feature>
<evidence type="ECO:0000256" key="12">
    <source>
        <dbReference type="ARBA" id="ARBA00024791"/>
    </source>
</evidence>
<dbReference type="Gene3D" id="1.25.40.470">
    <property type="match status" value="1"/>
</dbReference>
<dbReference type="InterPro" id="IPR011048">
    <property type="entry name" value="Haem_d1_sf"/>
</dbReference>
<keyword evidence="8 16" id="KW-0653">Protein transport</keyword>
<evidence type="ECO:0000256" key="14">
    <source>
        <dbReference type="ARBA" id="ARBA00062633"/>
    </source>
</evidence>
<evidence type="ECO:0000259" key="19">
    <source>
        <dbReference type="Pfam" id="PF06957"/>
    </source>
</evidence>
<dbReference type="GO" id="GO:0006890">
    <property type="term" value="P:retrograde vesicle-mediated transport, Golgi to endoplasmic reticulum"/>
    <property type="evidence" value="ECO:0007669"/>
    <property type="project" value="TreeGrafter"/>
</dbReference>
<dbReference type="InterPro" id="IPR010714">
    <property type="entry name" value="Coatomer_asu_C"/>
</dbReference>
<feature type="repeat" description="WD" evidence="17">
    <location>
        <begin position="203"/>
        <end position="244"/>
    </location>
</feature>
<evidence type="ECO:0000256" key="4">
    <source>
        <dbReference type="ARBA" id="ARBA00022490"/>
    </source>
</evidence>
<dbReference type="PROSITE" id="PS50294">
    <property type="entry name" value="WD_REPEATS_REGION"/>
    <property type="match status" value="5"/>
</dbReference>
<sequence length="1219" mass="137861">MLTKFEIKSARVKGLSFHPKRPWILASLHNGVIQLWDYRMCTLLDKFDEHDGPVRGICFHNQQPLFVSGGDDYKIKVWNYKQRRCIFALLGHLDYIRTTVFHHEYPWILSASDDQTIRIWNWQSRTCISVLTGHNHYVMCAQFHASEDLIVSASLDSTVRVWDISGLRKKNVAPGPGGLEDHLKNPGTTDLFGQADAVVKHVLEGHDRGVNWASFHPTLPLIVSGADDRQIKMWRMNDMKAWEVDTCRGHYNNVSCVLFHPRQELILSNSEDKSIRVWDMAKRGCLQTFRREHERFWVLAAHPTLNLFAAGHDNGMIIFKLERERPAYAIHGNLLYYVKERFLRKLDFTTSKDTSIMSIRGGGKTPAYSMSYNQAENAVLICTRSPSNIENSTYDLYMIPKDGDINTDPDTKRASGVTAIWVARNRFAVLDRGYSLVIKNLKNEVTKKVQIPNCDEIFYAGTGMLLLRDSDQVILFDVQQKRQLAEIKISKCRYVVWSNDMSHVALLSKHTVNICNRKLESLCSISENTRVKSGAWDDSGVFIYTTSNHIKYAINTGDHGIIRTLDLPIYITRVKGNQVYCLDRECRPRILRIDPTEYKFKLALINRKYEEVLHMVRTANLVGQSIIAYLQQKGYPEVALHFVKDEKTRFGLALECGNIEVALEAARTLDQKSCWENLAQAALLQGNHQVVEMCYQRTKNFEKLAFLYLITGNLDKLRKMMKIAEIRKDVSGQYQGSLLLGDIYERAKILKDAGQTSLAAVTKKIHGIATDDDEEQINIVDDEFAELERSAVYLRPPAPVQHAENNWPLLTVSKGFFEGAMMSRGKSQVAAALAAVENEDDTEAAVEGWGNDDELGMDDEEGVEGGDIAADGEDGGAGWDVEDVDLPPELETSVAAAEDGYYAPPTKGISVPNYWVSNSQLPVDHILAGSFETACRLLHDQVGITEFINYQTLFMTTFARSRTSFSSLPNVPSLYGYPQRNWKTATSKTSLPAVGLHLSDLVQRLQICYQLTTGGKFTEAVEKLQGILLSVPLLVVDTRQDIAEAQQLIQICREYILGLKMETDRKNAPKSTLSEQKRVCEMAAYFTHCNLQPVHQILTLRTAVNMFFKLKNYKTAGSFGRRLLELGPRAEVAQQVRKILQACDKNPIDEHQLMYDEHNPFALCAATYTPIYRGKPEVKCPLCGASYHPQFKDSLCKVCDVAQIGKECIGLRISSLQFR</sequence>
<accession>A0AA39FHZ1</accession>
<comment type="subcellular location">
    <subcellularLocation>
        <location evidence="16">Cytoplasm</location>
    </subcellularLocation>
    <subcellularLocation>
        <location evidence="1 16">Golgi apparatus membrane</location>
        <topology evidence="1 16">Peripheral membrane protein</topology>
        <orientation evidence="1">Cytoplasmic side</orientation>
    </subcellularLocation>
    <subcellularLocation>
        <location evidence="2">Cytoplasmic vesicle</location>
        <location evidence="2">COPI-coated vesicle membrane</location>
        <topology evidence="2">Peripheral membrane protein</topology>
        <orientation evidence="2">Cytoplasmic side</orientation>
    </subcellularLocation>
</comment>
<evidence type="ECO:0000256" key="10">
    <source>
        <dbReference type="ARBA" id="ARBA00023136"/>
    </source>
</evidence>
<dbReference type="SUPFAM" id="SSF50978">
    <property type="entry name" value="WD40 repeat-like"/>
    <property type="match status" value="1"/>
</dbReference>
<evidence type="ECO:0000313" key="21">
    <source>
        <dbReference type="EMBL" id="KAK0169919.1"/>
    </source>
</evidence>
<dbReference type="InterPro" id="IPR020472">
    <property type="entry name" value="WD40_PAC1"/>
</dbReference>
<dbReference type="PROSITE" id="PS00678">
    <property type="entry name" value="WD_REPEATS_1"/>
    <property type="match status" value="1"/>
</dbReference>
<evidence type="ECO:0000256" key="3">
    <source>
        <dbReference type="ARBA" id="ARBA00022448"/>
    </source>
</evidence>
<dbReference type="InterPro" id="IPR056176">
    <property type="entry name" value="TPR_COPA_B"/>
</dbReference>
<feature type="repeat" description="WD" evidence="17">
    <location>
        <begin position="131"/>
        <end position="165"/>
    </location>
</feature>
<protein>
    <recommendedName>
        <fullName evidence="15 16">Coatomer subunit alpha</fullName>
    </recommendedName>
</protein>
<dbReference type="InterPro" id="IPR036322">
    <property type="entry name" value="WD40_repeat_dom_sf"/>
</dbReference>
<dbReference type="InterPro" id="IPR019775">
    <property type="entry name" value="WD40_repeat_CS"/>
</dbReference>